<dbReference type="EMBL" id="JBHSOH010000016">
    <property type="protein sequence ID" value="MFC5849231.1"/>
    <property type="molecule type" value="Genomic_DNA"/>
</dbReference>
<keyword evidence="1" id="KW-0547">Nucleotide-binding</keyword>
<name>A0ABW1DNR4_9DEIO</name>
<protein>
    <submittedName>
        <fullName evidence="1">ATP-binding protein</fullName>
    </submittedName>
</protein>
<dbReference type="Proteomes" id="UP001595979">
    <property type="component" value="Unassembled WGS sequence"/>
</dbReference>
<accession>A0ABW1DNR4</accession>
<keyword evidence="2" id="KW-1185">Reference proteome</keyword>
<dbReference type="RefSeq" id="WP_380050154.1">
    <property type="nucleotide sequence ID" value="NZ_JBHSOH010000016.1"/>
</dbReference>
<organism evidence="1 2">
    <name type="scientific">Deinococcus petrolearius</name>
    <dbReference type="NCBI Taxonomy" id="1751295"/>
    <lineage>
        <taxon>Bacteria</taxon>
        <taxon>Thermotogati</taxon>
        <taxon>Deinococcota</taxon>
        <taxon>Deinococci</taxon>
        <taxon>Deinococcales</taxon>
        <taxon>Deinococcaceae</taxon>
        <taxon>Deinococcus</taxon>
    </lineage>
</organism>
<sequence length="483" mass="54341">MIEAMRALGYSLQSAIADIMDNSISANAQRIEVTMDWREAAAFVSVLDNGLGMDRATLINAMRPGSRNPLDARSPGDLGRFGMGLKTASFSQCRCLTVATRTAGGPLEVRRWDLDHVAATGEWQLLHGFQPGSEHHADRLTEMTHGTLVLWERLDRLTGAVGDDAGAQLRARMQFLNGVRKVEQHLGMIFHRFLSVRGKRARRMLLNGHPVAPWDPMLSERETIEQMPEEWLWLDGQAIRVQGTVLPHHSRLESEALREVEGPRGWNSQQGFHVYRDGRLLVAGGWLGLGLERDDRFRLARIRIDLPSTIDQQWGVDIRKSRVTVPPSLRGDLKRIAELTRDRALRVYRHRARLLTPRRGEEVQGLWNVRATSNGYRHEIDRAHPLVQALQGIPGARSALDALLQLIEETLPVERIWLTEATRDQVATLSDGDQQALQILMGKVYAVLVASGYSNQDALLQARGMDPFCHHPDLMPLFPPMEL</sequence>
<evidence type="ECO:0000313" key="1">
    <source>
        <dbReference type="EMBL" id="MFC5849231.1"/>
    </source>
</evidence>
<comment type="caution">
    <text evidence="1">The sequence shown here is derived from an EMBL/GenBank/DDBJ whole genome shotgun (WGS) entry which is preliminary data.</text>
</comment>
<dbReference type="InterPro" id="IPR036890">
    <property type="entry name" value="HATPase_C_sf"/>
</dbReference>
<dbReference type="Pfam" id="PF13589">
    <property type="entry name" value="HATPase_c_3"/>
    <property type="match status" value="1"/>
</dbReference>
<evidence type="ECO:0000313" key="2">
    <source>
        <dbReference type="Proteomes" id="UP001595979"/>
    </source>
</evidence>
<dbReference type="SUPFAM" id="SSF55874">
    <property type="entry name" value="ATPase domain of HSP90 chaperone/DNA topoisomerase II/histidine kinase"/>
    <property type="match status" value="1"/>
</dbReference>
<gene>
    <name evidence="1" type="ORF">ACFPQ6_13015</name>
</gene>
<proteinExistence type="predicted"/>
<keyword evidence="1" id="KW-0067">ATP-binding</keyword>
<reference evidence="2" key="1">
    <citation type="journal article" date="2019" name="Int. J. Syst. Evol. Microbiol.">
        <title>The Global Catalogue of Microorganisms (GCM) 10K type strain sequencing project: providing services to taxonomists for standard genome sequencing and annotation.</title>
        <authorList>
            <consortium name="The Broad Institute Genomics Platform"/>
            <consortium name="The Broad Institute Genome Sequencing Center for Infectious Disease"/>
            <person name="Wu L."/>
            <person name="Ma J."/>
        </authorList>
    </citation>
    <scope>NUCLEOTIDE SEQUENCE [LARGE SCALE GENOMIC DNA]</scope>
    <source>
        <strain evidence="2">CGMCC 1.15053</strain>
    </source>
</reference>
<dbReference type="Gene3D" id="3.30.565.10">
    <property type="entry name" value="Histidine kinase-like ATPase, C-terminal domain"/>
    <property type="match status" value="1"/>
</dbReference>
<dbReference type="GO" id="GO:0005524">
    <property type="term" value="F:ATP binding"/>
    <property type="evidence" value="ECO:0007669"/>
    <property type="project" value="UniProtKB-KW"/>
</dbReference>